<evidence type="ECO:0000256" key="3">
    <source>
        <dbReference type="ARBA" id="ARBA00022670"/>
    </source>
</evidence>
<protein>
    <recommendedName>
        <fullName evidence="9">Peptidase S10, serine carboxypeptidase, Alpha/Beta hydrolase fold protein</fullName>
    </recommendedName>
</protein>
<dbReference type="Proteomes" id="UP001229421">
    <property type="component" value="Unassembled WGS sequence"/>
</dbReference>
<evidence type="ECO:0008006" key="9">
    <source>
        <dbReference type="Google" id="ProtNLM"/>
    </source>
</evidence>
<dbReference type="InterPro" id="IPR001563">
    <property type="entry name" value="Peptidase_S10"/>
</dbReference>
<feature type="signal peptide" evidence="6">
    <location>
        <begin position="1"/>
        <end position="24"/>
    </location>
</feature>
<evidence type="ECO:0000313" key="8">
    <source>
        <dbReference type="Proteomes" id="UP001229421"/>
    </source>
</evidence>
<organism evidence="7 8">
    <name type="scientific">Tagetes erecta</name>
    <name type="common">African marigold</name>
    <dbReference type="NCBI Taxonomy" id="13708"/>
    <lineage>
        <taxon>Eukaryota</taxon>
        <taxon>Viridiplantae</taxon>
        <taxon>Streptophyta</taxon>
        <taxon>Embryophyta</taxon>
        <taxon>Tracheophyta</taxon>
        <taxon>Spermatophyta</taxon>
        <taxon>Magnoliopsida</taxon>
        <taxon>eudicotyledons</taxon>
        <taxon>Gunneridae</taxon>
        <taxon>Pentapetalae</taxon>
        <taxon>asterids</taxon>
        <taxon>campanulids</taxon>
        <taxon>Asterales</taxon>
        <taxon>Asteraceae</taxon>
        <taxon>Asteroideae</taxon>
        <taxon>Heliantheae alliance</taxon>
        <taxon>Tageteae</taxon>
        <taxon>Tagetes</taxon>
    </lineage>
</organism>
<keyword evidence="6" id="KW-0732">Signal</keyword>
<evidence type="ECO:0000256" key="5">
    <source>
        <dbReference type="ARBA" id="ARBA00023180"/>
    </source>
</evidence>
<dbReference type="GO" id="GO:0006508">
    <property type="term" value="P:proteolysis"/>
    <property type="evidence" value="ECO:0007669"/>
    <property type="project" value="UniProtKB-KW"/>
</dbReference>
<dbReference type="GO" id="GO:0004185">
    <property type="term" value="F:serine-type carboxypeptidase activity"/>
    <property type="evidence" value="ECO:0007669"/>
    <property type="project" value="InterPro"/>
</dbReference>
<dbReference type="EMBL" id="JAUHHV010000005">
    <property type="protein sequence ID" value="KAK1425307.1"/>
    <property type="molecule type" value="Genomic_DNA"/>
</dbReference>
<keyword evidence="4" id="KW-0378">Hydrolase</keyword>
<comment type="caution">
    <text evidence="7">The sequence shown here is derived from an EMBL/GenBank/DDBJ whole genome shotgun (WGS) entry which is preliminary data.</text>
</comment>
<evidence type="ECO:0000256" key="1">
    <source>
        <dbReference type="ARBA" id="ARBA00009431"/>
    </source>
</evidence>
<dbReference type="PRINTS" id="PR00724">
    <property type="entry name" value="CRBOXYPTASEC"/>
</dbReference>
<dbReference type="FunFam" id="3.40.50.1820:FF:000072">
    <property type="entry name" value="Serine carboxypeptidase-like 19"/>
    <property type="match status" value="1"/>
</dbReference>
<dbReference type="PANTHER" id="PTHR11802">
    <property type="entry name" value="SERINE PROTEASE FAMILY S10 SERINE CARBOXYPEPTIDASE"/>
    <property type="match status" value="1"/>
</dbReference>
<proteinExistence type="inferred from homology"/>
<evidence type="ECO:0000256" key="4">
    <source>
        <dbReference type="ARBA" id="ARBA00022801"/>
    </source>
</evidence>
<gene>
    <name evidence="7" type="ORF">QVD17_20658</name>
</gene>
<dbReference type="SUPFAM" id="SSF53474">
    <property type="entry name" value="alpha/beta-Hydrolases"/>
    <property type="match status" value="1"/>
</dbReference>
<dbReference type="Gene3D" id="3.40.50.1820">
    <property type="entry name" value="alpha/beta hydrolase"/>
    <property type="match status" value="1"/>
</dbReference>
<sequence>MKYSQEHLLLFILLQSYFITLSHSQTIVKTLPGYSGDLPFKLETGYIGVGENEEVQLFYYFVQSQNNPEEDPLIYYISGGPGCSALFAFLYELGPLRINVDNGPKNATLALNEYAWTKMANIIFVDIPAGTGFSYAKTRKGWISSDSILADQAYEFMRKFLINHPKFLKNPLYIGGISYMGLLTPVITMKVYEGNERGEQPTLNIQGYILVSPLTHKFMDFNSRFEFAHRMALISDDIYESAIKNCRGNYVNIDTANSLCAQSLQRYKKSTERITIDNILEPFCDESNYVPSCQDYTTEAIEIWANSDVAQHALNISKGTIGEWEMLNTTMHYAQGKNDTFCYAYDIFSSLPYHKKLTTKTCRALIYSGDHDMTFPYVGVEQWIGSLGTRVEVPWAPYYVDAQVGGYETTYAKNDFSLTFATVKGAGHLVPAYKPRESMDVIERWLASKTDSNSY</sequence>
<accession>A0AAD8KS27</accession>
<reference evidence="7" key="1">
    <citation type="journal article" date="2023" name="bioRxiv">
        <title>Improved chromosome-level genome assembly for marigold (Tagetes erecta).</title>
        <authorList>
            <person name="Jiang F."/>
            <person name="Yuan L."/>
            <person name="Wang S."/>
            <person name="Wang H."/>
            <person name="Xu D."/>
            <person name="Wang A."/>
            <person name="Fan W."/>
        </authorList>
    </citation>
    <scope>NUCLEOTIDE SEQUENCE</scope>
    <source>
        <strain evidence="7">WSJ</strain>
        <tissue evidence="7">Leaf</tissue>
    </source>
</reference>
<dbReference type="InterPro" id="IPR033124">
    <property type="entry name" value="Ser_caboxypep_his_AS"/>
</dbReference>
<dbReference type="GO" id="GO:0016747">
    <property type="term" value="F:acyltransferase activity, transferring groups other than amino-acyl groups"/>
    <property type="evidence" value="ECO:0007669"/>
    <property type="project" value="TreeGrafter"/>
</dbReference>
<keyword evidence="8" id="KW-1185">Reference proteome</keyword>
<evidence type="ECO:0000313" key="7">
    <source>
        <dbReference type="EMBL" id="KAK1425307.1"/>
    </source>
</evidence>
<dbReference type="AlphaFoldDB" id="A0AAD8KS27"/>
<dbReference type="GO" id="GO:0019748">
    <property type="term" value="P:secondary metabolic process"/>
    <property type="evidence" value="ECO:0007669"/>
    <property type="project" value="TreeGrafter"/>
</dbReference>
<dbReference type="InterPro" id="IPR029058">
    <property type="entry name" value="AB_hydrolase_fold"/>
</dbReference>
<keyword evidence="5" id="KW-0325">Glycoprotein</keyword>
<evidence type="ECO:0000256" key="2">
    <source>
        <dbReference type="ARBA" id="ARBA00022645"/>
    </source>
</evidence>
<feature type="chain" id="PRO_5041905142" description="Peptidase S10, serine carboxypeptidase, Alpha/Beta hydrolase fold protein" evidence="6">
    <location>
        <begin position="25"/>
        <end position="455"/>
    </location>
</feature>
<name>A0AAD8KS27_TARER</name>
<dbReference type="Pfam" id="PF00450">
    <property type="entry name" value="Peptidase_S10"/>
    <property type="match status" value="1"/>
</dbReference>
<dbReference type="FunFam" id="3.40.50.12670:FF:000002">
    <property type="entry name" value="Carboxypeptidase"/>
    <property type="match status" value="1"/>
</dbReference>
<dbReference type="PROSITE" id="PS00560">
    <property type="entry name" value="CARBOXYPEPT_SER_HIS"/>
    <property type="match status" value="1"/>
</dbReference>
<dbReference type="PANTHER" id="PTHR11802:SF438">
    <property type="entry name" value="SERINE CARBOXYPEPTIDASE-LIKE 16-RELATED"/>
    <property type="match status" value="1"/>
</dbReference>
<comment type="similarity">
    <text evidence="1">Belongs to the peptidase S10 family.</text>
</comment>
<keyword evidence="3" id="KW-0645">Protease</keyword>
<keyword evidence="2" id="KW-0121">Carboxypeptidase</keyword>
<dbReference type="Gene3D" id="3.40.50.12670">
    <property type="match status" value="1"/>
</dbReference>
<evidence type="ECO:0000256" key="6">
    <source>
        <dbReference type="SAM" id="SignalP"/>
    </source>
</evidence>